<dbReference type="InterPro" id="IPR037045">
    <property type="entry name" value="S8pro/Inhibitor_I9_sf"/>
</dbReference>
<keyword evidence="3 8" id="KW-0732">Signal</keyword>
<dbReference type="EMBL" id="CM009749">
    <property type="protein sequence ID" value="PUZ74956.1"/>
    <property type="molecule type" value="Genomic_DNA"/>
</dbReference>
<feature type="active site" description="Charge relay system" evidence="6 7">
    <location>
        <position position="218"/>
    </location>
</feature>
<dbReference type="Gene3D" id="3.30.70.80">
    <property type="entry name" value="Peptidase S8 propeptide/proteinase inhibitor I9"/>
    <property type="match status" value="1"/>
</dbReference>
<dbReference type="Gene3D" id="3.50.30.30">
    <property type="match status" value="1"/>
</dbReference>
<dbReference type="FunFam" id="3.30.70.80:FF:000002">
    <property type="entry name" value="Subtilisin-like protease SBT5.3"/>
    <property type="match status" value="1"/>
</dbReference>
<evidence type="ECO:0000256" key="4">
    <source>
        <dbReference type="ARBA" id="ARBA00022801"/>
    </source>
</evidence>
<dbReference type="Pfam" id="PF05922">
    <property type="entry name" value="Inhibitor_I9"/>
    <property type="match status" value="1"/>
</dbReference>
<feature type="active site" description="Charge relay system" evidence="6 7">
    <location>
        <position position="149"/>
    </location>
</feature>
<dbReference type="InterPro" id="IPR010259">
    <property type="entry name" value="S8pro/Inhibitor_I9"/>
</dbReference>
<feature type="domain" description="Peptidase S8/S53" evidence="9">
    <location>
        <begin position="140"/>
        <end position="567"/>
    </location>
</feature>
<dbReference type="FunFam" id="3.40.50.200:FF:000006">
    <property type="entry name" value="Subtilisin-like protease SBT1.5"/>
    <property type="match status" value="1"/>
</dbReference>
<dbReference type="InterPro" id="IPR023828">
    <property type="entry name" value="Peptidase_S8_Ser-AS"/>
</dbReference>
<dbReference type="InterPro" id="IPR000209">
    <property type="entry name" value="Peptidase_S8/S53_dom"/>
</dbReference>
<dbReference type="OrthoDB" id="206201at2759"/>
<protein>
    <submittedName>
        <fullName evidence="12">Uncharacterized protein</fullName>
    </submittedName>
</protein>
<keyword evidence="13" id="KW-1185">Reference proteome</keyword>
<evidence type="ECO:0000256" key="3">
    <source>
        <dbReference type="ARBA" id="ARBA00022729"/>
    </source>
</evidence>
<sequence>MKSEMDFRSVFCCALLLVSVVVMLPVSADASSKLYIVYMGQKKHDDPSVVTASHHDVLASVLGSKDEAQRSMVYTYKHGFSGFAAMLTESQARTIASLPGVITVKANTHYQTHTTRSWDFLGLDHDQSSPSGLLKKAKYGEDIIVGVVDSGIWPESRSFDDSGYGPPPARWRGTCQTGAAFNATSCNRKIIGARWYAGGMSAEALEGEYMSPRDLNGHGTHVASTIAGGQVRNASHGGLGAGAARGGAPRARLAVYKACWGRGTCGAAAVLAAIDDAISDGVDVLSLSLSFQDQEIPGTLHAVERGITVVFSAGNDGSAAQTVSNAVPWVLTVAASTIDRSFPTVLSLGNNEKLVGQSLNYNLTVNSDNFHTLISAGSCDERALSSANVTGAVVLCSAPWSASSTPAGQGFAGAASRLAQAGASGLIFAHQSSNIVDNTDICRRAIPCVLVDFEVAHRIATYANSAQMPEVRISKTFSVVGSGVLSPRVAAFSSRGPSAAFPGIIKPDIAAPGVSILAAVGRSYKFMSGTSMACPHVSAVAALLKSIHPDWSPAMIKSAIVTTASVTDRFGMPIQAEGSPRKLADPFDFGGGHINPDKAADPGLVYDVDAGEYTKFFNCTLGPKDDGCESYTGKLYQLNLPSIAVPDLKDSVTVSRTVTNVGPADAAYRAEVEAPAGVDVSVEPSVIRFGGGGDRKATFRVTLTARQRVQGGYTFGSVTWLDGGNHSVRIPVAVRTVIQDFIADSS</sequence>
<dbReference type="InterPro" id="IPR015500">
    <property type="entry name" value="Peptidase_S8_subtilisin-rel"/>
</dbReference>
<organism evidence="12 13">
    <name type="scientific">Panicum hallii var. hallii</name>
    <dbReference type="NCBI Taxonomy" id="1504633"/>
    <lineage>
        <taxon>Eukaryota</taxon>
        <taxon>Viridiplantae</taxon>
        <taxon>Streptophyta</taxon>
        <taxon>Embryophyta</taxon>
        <taxon>Tracheophyta</taxon>
        <taxon>Spermatophyta</taxon>
        <taxon>Magnoliopsida</taxon>
        <taxon>Liliopsida</taxon>
        <taxon>Poales</taxon>
        <taxon>Poaceae</taxon>
        <taxon>PACMAD clade</taxon>
        <taxon>Panicoideae</taxon>
        <taxon>Panicodae</taxon>
        <taxon>Paniceae</taxon>
        <taxon>Panicinae</taxon>
        <taxon>Panicum</taxon>
        <taxon>Panicum sect. Panicum</taxon>
    </lineage>
</organism>
<reference evidence="12 13" key="1">
    <citation type="submission" date="2018-04" db="EMBL/GenBank/DDBJ databases">
        <title>WGS assembly of Panicum hallii var. hallii HAL2.</title>
        <authorList>
            <person name="Lovell J."/>
            <person name="Jenkins J."/>
            <person name="Lowry D."/>
            <person name="Mamidi S."/>
            <person name="Sreedasyam A."/>
            <person name="Weng X."/>
            <person name="Barry K."/>
            <person name="Bonette J."/>
            <person name="Campitelli B."/>
            <person name="Daum C."/>
            <person name="Gordon S."/>
            <person name="Gould B."/>
            <person name="Lipzen A."/>
            <person name="MacQueen A."/>
            <person name="Palacio-Mejia J."/>
            <person name="Plott C."/>
            <person name="Shakirov E."/>
            <person name="Shu S."/>
            <person name="Yoshinaga Y."/>
            <person name="Zane M."/>
            <person name="Rokhsar D."/>
            <person name="Grimwood J."/>
            <person name="Schmutz J."/>
            <person name="Juenger T."/>
        </authorList>
    </citation>
    <scope>NUCLEOTIDE SEQUENCE [LARGE SCALE GENOMIC DNA]</scope>
    <source>
        <strain evidence="13">cv. HAL2</strain>
    </source>
</reference>
<proteinExistence type="inferred from homology"/>
<feature type="domain" description="Inhibitor I9" evidence="10">
    <location>
        <begin position="35"/>
        <end position="113"/>
    </location>
</feature>
<gene>
    <name evidence="12" type="ORF">GQ55_1G108400</name>
</gene>
<dbReference type="Proteomes" id="UP000244336">
    <property type="component" value="Chromosome 1"/>
</dbReference>
<evidence type="ECO:0000259" key="10">
    <source>
        <dbReference type="Pfam" id="PF05922"/>
    </source>
</evidence>
<dbReference type="CDD" id="cd04852">
    <property type="entry name" value="Peptidases_S8_3"/>
    <property type="match status" value="1"/>
</dbReference>
<dbReference type="InterPro" id="IPR022398">
    <property type="entry name" value="Peptidase_S8_His-AS"/>
</dbReference>
<keyword evidence="5 7" id="KW-0720">Serine protease</keyword>
<dbReference type="Gene3D" id="3.40.50.200">
    <property type="entry name" value="Peptidase S8/S53 domain"/>
    <property type="match status" value="1"/>
</dbReference>
<dbReference type="PROSITE" id="PS00137">
    <property type="entry name" value="SUBTILASE_HIS"/>
    <property type="match status" value="1"/>
</dbReference>
<dbReference type="InterPro" id="IPR041469">
    <property type="entry name" value="Subtilisin-like_FN3"/>
</dbReference>
<evidence type="ECO:0000256" key="2">
    <source>
        <dbReference type="ARBA" id="ARBA00022670"/>
    </source>
</evidence>
<name>A0A2T7F4F0_9POAL</name>
<dbReference type="InterPro" id="IPR034197">
    <property type="entry name" value="Peptidases_S8_3"/>
</dbReference>
<dbReference type="STRING" id="1504633.A0A2T7F4F0"/>
<dbReference type="PRINTS" id="PR00723">
    <property type="entry name" value="SUBTILISIN"/>
</dbReference>
<dbReference type="Gramene" id="PUZ74956">
    <property type="protein sequence ID" value="PUZ74956"/>
    <property type="gene ID" value="GQ55_1G108400"/>
</dbReference>
<feature type="signal peptide" evidence="8">
    <location>
        <begin position="1"/>
        <end position="30"/>
    </location>
</feature>
<dbReference type="CDD" id="cd02120">
    <property type="entry name" value="PA_subtilisin_like"/>
    <property type="match status" value="1"/>
</dbReference>
<evidence type="ECO:0000256" key="5">
    <source>
        <dbReference type="ARBA" id="ARBA00022825"/>
    </source>
</evidence>
<dbReference type="Pfam" id="PF17766">
    <property type="entry name" value="fn3_6"/>
    <property type="match status" value="1"/>
</dbReference>
<evidence type="ECO:0000256" key="1">
    <source>
        <dbReference type="ARBA" id="ARBA00011073"/>
    </source>
</evidence>
<feature type="active site" description="Charge relay system" evidence="6 7">
    <location>
        <position position="531"/>
    </location>
</feature>
<evidence type="ECO:0000256" key="7">
    <source>
        <dbReference type="PROSITE-ProRule" id="PRU01240"/>
    </source>
</evidence>
<keyword evidence="4 7" id="KW-0378">Hydrolase</keyword>
<feature type="chain" id="PRO_5015445956" evidence="8">
    <location>
        <begin position="31"/>
        <end position="746"/>
    </location>
</feature>
<evidence type="ECO:0000256" key="8">
    <source>
        <dbReference type="SAM" id="SignalP"/>
    </source>
</evidence>
<dbReference type="SUPFAM" id="SSF52743">
    <property type="entry name" value="Subtilisin-like"/>
    <property type="match status" value="1"/>
</dbReference>
<dbReference type="InterPro" id="IPR036852">
    <property type="entry name" value="Peptidase_S8/S53_dom_sf"/>
</dbReference>
<dbReference type="PROSITE" id="PS51892">
    <property type="entry name" value="SUBTILASE"/>
    <property type="match status" value="1"/>
</dbReference>
<dbReference type="Gene3D" id="2.60.40.2310">
    <property type="match status" value="1"/>
</dbReference>
<accession>A0A2T7F4F0</accession>
<dbReference type="InterPro" id="IPR045051">
    <property type="entry name" value="SBT"/>
</dbReference>
<evidence type="ECO:0000256" key="6">
    <source>
        <dbReference type="PIRSR" id="PIRSR615500-1"/>
    </source>
</evidence>
<comment type="similarity">
    <text evidence="1 7">Belongs to the peptidase S8 family.</text>
</comment>
<dbReference type="PANTHER" id="PTHR10795">
    <property type="entry name" value="PROPROTEIN CONVERTASE SUBTILISIN/KEXIN"/>
    <property type="match status" value="1"/>
</dbReference>
<dbReference type="AlphaFoldDB" id="A0A2T7F4F0"/>
<evidence type="ECO:0000313" key="12">
    <source>
        <dbReference type="EMBL" id="PUZ74956.1"/>
    </source>
</evidence>
<evidence type="ECO:0000259" key="9">
    <source>
        <dbReference type="Pfam" id="PF00082"/>
    </source>
</evidence>
<dbReference type="Pfam" id="PF00082">
    <property type="entry name" value="Peptidase_S8"/>
    <property type="match status" value="1"/>
</dbReference>
<evidence type="ECO:0000313" key="13">
    <source>
        <dbReference type="Proteomes" id="UP000244336"/>
    </source>
</evidence>
<keyword evidence="2 7" id="KW-0645">Protease</keyword>
<dbReference type="GO" id="GO:0006508">
    <property type="term" value="P:proteolysis"/>
    <property type="evidence" value="ECO:0007669"/>
    <property type="project" value="UniProtKB-KW"/>
</dbReference>
<dbReference type="PROSITE" id="PS00138">
    <property type="entry name" value="SUBTILASE_SER"/>
    <property type="match status" value="1"/>
</dbReference>
<dbReference type="GO" id="GO:0004252">
    <property type="term" value="F:serine-type endopeptidase activity"/>
    <property type="evidence" value="ECO:0007669"/>
    <property type="project" value="UniProtKB-UniRule"/>
</dbReference>
<evidence type="ECO:0000259" key="11">
    <source>
        <dbReference type="Pfam" id="PF17766"/>
    </source>
</evidence>
<feature type="domain" description="Subtilisin-like protease fibronectin type-III" evidence="11">
    <location>
        <begin position="637"/>
        <end position="734"/>
    </location>
</feature>